<organism evidence="7 8">
    <name type="scientific">Massarina eburnea CBS 473.64</name>
    <dbReference type="NCBI Taxonomy" id="1395130"/>
    <lineage>
        <taxon>Eukaryota</taxon>
        <taxon>Fungi</taxon>
        <taxon>Dikarya</taxon>
        <taxon>Ascomycota</taxon>
        <taxon>Pezizomycotina</taxon>
        <taxon>Dothideomycetes</taxon>
        <taxon>Pleosporomycetidae</taxon>
        <taxon>Pleosporales</taxon>
        <taxon>Massarineae</taxon>
        <taxon>Massarinaceae</taxon>
        <taxon>Massarina</taxon>
    </lineage>
</organism>
<dbReference type="PROSITE" id="PS51387">
    <property type="entry name" value="FAD_PCMH"/>
    <property type="match status" value="1"/>
</dbReference>
<dbReference type="Gene3D" id="3.30.465.10">
    <property type="match status" value="1"/>
</dbReference>
<dbReference type="InterPro" id="IPR050416">
    <property type="entry name" value="FAD-linked_Oxidoreductase"/>
</dbReference>
<evidence type="ECO:0000256" key="2">
    <source>
        <dbReference type="ARBA" id="ARBA00022630"/>
    </source>
</evidence>
<reference evidence="7" key="1">
    <citation type="journal article" date="2020" name="Stud. Mycol.">
        <title>101 Dothideomycetes genomes: a test case for predicting lifestyles and emergence of pathogens.</title>
        <authorList>
            <person name="Haridas S."/>
            <person name="Albert R."/>
            <person name="Binder M."/>
            <person name="Bloem J."/>
            <person name="Labutti K."/>
            <person name="Salamov A."/>
            <person name="Andreopoulos B."/>
            <person name="Baker S."/>
            <person name="Barry K."/>
            <person name="Bills G."/>
            <person name="Bluhm B."/>
            <person name="Cannon C."/>
            <person name="Castanera R."/>
            <person name="Culley D."/>
            <person name="Daum C."/>
            <person name="Ezra D."/>
            <person name="Gonzalez J."/>
            <person name="Henrissat B."/>
            <person name="Kuo A."/>
            <person name="Liang C."/>
            <person name="Lipzen A."/>
            <person name="Lutzoni F."/>
            <person name="Magnuson J."/>
            <person name="Mondo S."/>
            <person name="Nolan M."/>
            <person name="Ohm R."/>
            <person name="Pangilinan J."/>
            <person name="Park H.-J."/>
            <person name="Ramirez L."/>
            <person name="Alfaro M."/>
            <person name="Sun H."/>
            <person name="Tritt A."/>
            <person name="Yoshinaga Y."/>
            <person name="Zwiers L.-H."/>
            <person name="Turgeon B."/>
            <person name="Goodwin S."/>
            <person name="Spatafora J."/>
            <person name="Crous P."/>
            <person name="Grigoriev I."/>
        </authorList>
    </citation>
    <scope>NUCLEOTIDE SEQUENCE</scope>
    <source>
        <strain evidence="7">CBS 473.64</strain>
    </source>
</reference>
<protein>
    <submittedName>
        <fullName evidence="7">FAD-binding domain-containing protein</fullName>
    </submittedName>
</protein>
<dbReference type="OrthoDB" id="2151789at2759"/>
<keyword evidence="3" id="KW-0274">FAD</keyword>
<feature type="signal peptide" evidence="5">
    <location>
        <begin position="1"/>
        <end position="18"/>
    </location>
</feature>
<dbReference type="AlphaFoldDB" id="A0A6A6S2Y5"/>
<keyword evidence="8" id="KW-1185">Reference proteome</keyword>
<dbReference type="EMBL" id="MU006782">
    <property type="protein sequence ID" value="KAF2641900.1"/>
    <property type="molecule type" value="Genomic_DNA"/>
</dbReference>
<dbReference type="Proteomes" id="UP000799753">
    <property type="component" value="Unassembled WGS sequence"/>
</dbReference>
<evidence type="ECO:0000256" key="4">
    <source>
        <dbReference type="ARBA" id="ARBA00023002"/>
    </source>
</evidence>
<dbReference type="InterPro" id="IPR006094">
    <property type="entry name" value="Oxid_FAD_bind_N"/>
</dbReference>
<dbReference type="Pfam" id="PF01565">
    <property type="entry name" value="FAD_binding_4"/>
    <property type="match status" value="1"/>
</dbReference>
<keyword evidence="4" id="KW-0560">Oxidoreductase</keyword>
<proteinExistence type="inferred from homology"/>
<evidence type="ECO:0000256" key="3">
    <source>
        <dbReference type="ARBA" id="ARBA00022827"/>
    </source>
</evidence>
<dbReference type="GO" id="GO:0016491">
    <property type="term" value="F:oxidoreductase activity"/>
    <property type="evidence" value="ECO:0007669"/>
    <property type="project" value="UniProtKB-KW"/>
</dbReference>
<dbReference type="SUPFAM" id="SSF56176">
    <property type="entry name" value="FAD-binding/transporter-associated domain-like"/>
    <property type="match status" value="1"/>
</dbReference>
<dbReference type="InterPro" id="IPR016169">
    <property type="entry name" value="FAD-bd_PCMH_sub2"/>
</dbReference>
<dbReference type="PANTHER" id="PTHR42973:SF34">
    <property type="entry name" value="FAD BINDING DOMAIN PROTEIN (AFU_ORTHOLOGUE AFUA_3G02770)"/>
    <property type="match status" value="1"/>
</dbReference>
<name>A0A6A6S2Y5_9PLEO</name>
<evidence type="ECO:0000256" key="1">
    <source>
        <dbReference type="ARBA" id="ARBA00005466"/>
    </source>
</evidence>
<dbReference type="InterPro" id="IPR016166">
    <property type="entry name" value="FAD-bd_PCMH"/>
</dbReference>
<evidence type="ECO:0000259" key="6">
    <source>
        <dbReference type="PROSITE" id="PS51387"/>
    </source>
</evidence>
<feature type="domain" description="FAD-binding PCMH-type" evidence="6">
    <location>
        <begin position="98"/>
        <end position="269"/>
    </location>
</feature>
<dbReference type="PANTHER" id="PTHR42973">
    <property type="entry name" value="BINDING OXIDOREDUCTASE, PUTATIVE (AFU_ORTHOLOGUE AFUA_1G17690)-RELATED"/>
    <property type="match status" value="1"/>
</dbReference>
<evidence type="ECO:0000313" key="8">
    <source>
        <dbReference type="Proteomes" id="UP000799753"/>
    </source>
</evidence>
<comment type="similarity">
    <text evidence="1">Belongs to the oxygen-dependent FAD-linked oxidoreductase family.</text>
</comment>
<dbReference type="GO" id="GO:0071949">
    <property type="term" value="F:FAD binding"/>
    <property type="evidence" value="ECO:0007669"/>
    <property type="project" value="InterPro"/>
</dbReference>
<evidence type="ECO:0000256" key="5">
    <source>
        <dbReference type="SAM" id="SignalP"/>
    </source>
</evidence>
<keyword evidence="2" id="KW-0285">Flavoprotein</keyword>
<feature type="chain" id="PRO_5025386918" evidence="5">
    <location>
        <begin position="19"/>
        <end position="539"/>
    </location>
</feature>
<dbReference type="InterPro" id="IPR036318">
    <property type="entry name" value="FAD-bd_PCMH-like_sf"/>
</dbReference>
<accession>A0A6A6S2Y5</accession>
<sequence length="539" mass="57329">MRATFVVLLSALLAGGLAQSDAEAFEPANFNVSAALLDIGVHVSAIPELAGLENRSSLSACEIACASLQTIDGLGEVLTQGLPAYVNFTGSYWSAFQGEVSPYCVFKPNTALEISVQILISRLTQCSFAVKGGGHGAFAGSSSIEGGITVSLENLDQISVSSDKTIASVGPGNRWINVYQALEKEGVAVVGGRVSTVGVPGLTLGGGISFFSNKYGWACDNVDSYEVVTASGTIINASAKSRPDLYWALRGGGGNFGVVTKFNFNAFAQGSMWGGARILSNDSFPAALDAIYSFATKGSSQDPDAAQIISFGYDASFGPLASVQLDYTKPVANASVFDEFNKITAVKSSTGIHTLSELTVMLNEGIADGVRDTYWDVTFKVDRDLFTFLVDTFYNLLPNIADAVGLLPTISIQAITVPQLTQMQRNGGNALGLDPTSGPLFIMNMGTNWDNPSDDARILKFHADVMNTVKVEAKKKGLDNDFIYMNYASQFQDPIGSYGTVNQEKLSAISKKYDPQQVFSKLNPGYFKLQGVPNATWPS</sequence>
<gene>
    <name evidence="7" type="ORF">P280DRAFT_506396</name>
</gene>
<keyword evidence="5" id="KW-0732">Signal</keyword>
<evidence type="ECO:0000313" key="7">
    <source>
        <dbReference type="EMBL" id="KAF2641900.1"/>
    </source>
</evidence>